<accession>A0A8J8KAW9</accession>
<protein>
    <submittedName>
        <fullName evidence="2">AzlD domain-containing protein</fullName>
    </submittedName>
</protein>
<feature type="transmembrane region" description="Helical" evidence="1">
    <location>
        <begin position="12"/>
        <end position="35"/>
    </location>
</feature>
<gene>
    <name evidence="2" type="ORF">HT576_06660</name>
</gene>
<name>A0A8J8KAW9_9EURY</name>
<keyword evidence="1" id="KW-1133">Transmembrane helix</keyword>
<dbReference type="EMBL" id="JABURA010000001">
    <property type="protein sequence ID" value="NUB90700.1"/>
    <property type="molecule type" value="Genomic_DNA"/>
</dbReference>
<evidence type="ECO:0000313" key="2">
    <source>
        <dbReference type="EMBL" id="NUB90700.1"/>
    </source>
</evidence>
<keyword evidence="1" id="KW-0472">Membrane</keyword>
<dbReference type="RefSeq" id="WP_174701577.1">
    <property type="nucleotide sequence ID" value="NZ_JABURA010000001.1"/>
</dbReference>
<organism evidence="2 3">
    <name type="scientific">Haloterrigena gelatinilytica</name>
    <dbReference type="NCBI Taxonomy" id="2741724"/>
    <lineage>
        <taxon>Archaea</taxon>
        <taxon>Methanobacteriati</taxon>
        <taxon>Methanobacteriota</taxon>
        <taxon>Stenosarchaea group</taxon>
        <taxon>Halobacteria</taxon>
        <taxon>Halobacteriales</taxon>
        <taxon>Natrialbaceae</taxon>
        <taxon>Haloterrigena</taxon>
    </lineage>
</organism>
<proteinExistence type="predicted"/>
<keyword evidence="1" id="KW-0812">Transmembrane</keyword>
<dbReference type="InterPro" id="IPR008407">
    <property type="entry name" value="Brnchd-chn_aa_trnsp_AzlD"/>
</dbReference>
<dbReference type="OrthoDB" id="204801at2157"/>
<dbReference type="Proteomes" id="UP000728647">
    <property type="component" value="Unassembled WGS sequence"/>
</dbReference>
<dbReference type="Pfam" id="PF05437">
    <property type="entry name" value="AzlD"/>
    <property type="match status" value="1"/>
</dbReference>
<comment type="caution">
    <text evidence="2">The sequence shown here is derived from an EMBL/GenBank/DDBJ whole genome shotgun (WGS) entry which is preliminary data.</text>
</comment>
<evidence type="ECO:0000256" key="1">
    <source>
        <dbReference type="SAM" id="Phobius"/>
    </source>
</evidence>
<reference evidence="2" key="1">
    <citation type="submission" date="2020-06" db="EMBL/GenBank/DDBJ databases">
        <title>Haloterrigena sp. nov., an extremely halophilic archaeon isolated from a saline sediment.</title>
        <authorList>
            <person name="Liu B.-B."/>
        </authorList>
    </citation>
    <scope>NUCLEOTIDE SEQUENCE</scope>
    <source>
        <strain evidence="2">SYSU A121-1</strain>
    </source>
</reference>
<sequence>MSSSPATALEPTTVGVVLAMAVVTYATKAGGLWLVGRLELTERAETALEVLPGVIVVSIVAGELVEGGPEEWLGAAVVALVARKTERLPLALVAGVGTVVLLRGSA</sequence>
<evidence type="ECO:0000313" key="3">
    <source>
        <dbReference type="Proteomes" id="UP000728647"/>
    </source>
</evidence>
<dbReference type="AlphaFoldDB" id="A0A8J8KAW9"/>